<feature type="domain" description="BD-FAE-like" evidence="2">
    <location>
        <begin position="49"/>
        <end position="162"/>
    </location>
</feature>
<evidence type="ECO:0000313" key="4">
    <source>
        <dbReference type="Proteomes" id="UP000824088"/>
    </source>
</evidence>
<accession>A0A9D1HQW2</accession>
<dbReference type="InterPro" id="IPR050300">
    <property type="entry name" value="GDXG_lipolytic_enzyme"/>
</dbReference>
<name>A0A9D1HQW2_9FIRM</name>
<dbReference type="GO" id="GO:0016787">
    <property type="term" value="F:hydrolase activity"/>
    <property type="evidence" value="ECO:0007669"/>
    <property type="project" value="UniProtKB-KW"/>
</dbReference>
<protein>
    <submittedName>
        <fullName evidence="3">Alpha/beta hydrolase</fullName>
    </submittedName>
</protein>
<dbReference type="SUPFAM" id="SSF53474">
    <property type="entry name" value="alpha/beta-Hydrolases"/>
    <property type="match status" value="1"/>
</dbReference>
<dbReference type="Pfam" id="PF20434">
    <property type="entry name" value="BD-FAE"/>
    <property type="match status" value="1"/>
</dbReference>
<proteinExistence type="predicted"/>
<dbReference type="Proteomes" id="UP000824088">
    <property type="component" value="Unassembled WGS sequence"/>
</dbReference>
<evidence type="ECO:0000256" key="1">
    <source>
        <dbReference type="ARBA" id="ARBA00022801"/>
    </source>
</evidence>
<reference evidence="3" key="1">
    <citation type="submission" date="2020-10" db="EMBL/GenBank/DDBJ databases">
        <authorList>
            <person name="Gilroy R."/>
        </authorList>
    </citation>
    <scope>NUCLEOTIDE SEQUENCE</scope>
    <source>
        <strain evidence="3">1063</strain>
    </source>
</reference>
<evidence type="ECO:0000259" key="2">
    <source>
        <dbReference type="Pfam" id="PF20434"/>
    </source>
</evidence>
<keyword evidence="1 3" id="KW-0378">Hydrolase</keyword>
<dbReference type="AlphaFoldDB" id="A0A9D1HQW2"/>
<evidence type="ECO:0000313" key="3">
    <source>
        <dbReference type="EMBL" id="HIU20654.1"/>
    </source>
</evidence>
<dbReference type="InterPro" id="IPR049492">
    <property type="entry name" value="BD-FAE-like_dom"/>
</dbReference>
<dbReference type="PANTHER" id="PTHR48081">
    <property type="entry name" value="AB HYDROLASE SUPERFAMILY PROTEIN C4A8.06C"/>
    <property type="match status" value="1"/>
</dbReference>
<reference evidence="3" key="2">
    <citation type="journal article" date="2021" name="PeerJ">
        <title>Extensive microbial diversity within the chicken gut microbiome revealed by metagenomics and culture.</title>
        <authorList>
            <person name="Gilroy R."/>
            <person name="Ravi A."/>
            <person name="Getino M."/>
            <person name="Pursley I."/>
            <person name="Horton D.L."/>
            <person name="Alikhan N.F."/>
            <person name="Baker D."/>
            <person name="Gharbi K."/>
            <person name="Hall N."/>
            <person name="Watson M."/>
            <person name="Adriaenssens E.M."/>
            <person name="Foster-Nyarko E."/>
            <person name="Jarju S."/>
            <person name="Secka A."/>
            <person name="Antonio M."/>
            <person name="Oren A."/>
            <person name="Chaudhuri R.R."/>
            <person name="La Ragione R."/>
            <person name="Hildebrand F."/>
            <person name="Pallen M.J."/>
        </authorList>
    </citation>
    <scope>NUCLEOTIDE SEQUENCE</scope>
    <source>
        <strain evidence="3">1063</strain>
    </source>
</reference>
<sequence>MLVAGLFAKYVRYDTKRHDDVRIARQTPPAGAEVREYDYLPDGDPMHKLNFYRPEGREGVLPLIVNVHGGAWVYGDKDLNKYYCMYLASKGYCVMGMSYRLAPDTDIGGQISDVFAALNFVAENAAELGCDTDGIMLTGDSAGGHLASLAACIILSPRLAEAYGVHVPDVSVACVAMSHPVCEIHSVFRRRDCEPARFCRLPQHVFDNVLFGRRPRRHPLYGLSAFTEYTDGLSLPPVMLIGCERDVYTRHTQYLAALLSSMEKEGRCEKFVLDFVKAADESRKLRHVYNIVHYEWPESVRVNDASLAFFDESRRKNK</sequence>
<dbReference type="InterPro" id="IPR029058">
    <property type="entry name" value="AB_hydrolase_fold"/>
</dbReference>
<dbReference type="EMBL" id="DVMN01000003">
    <property type="protein sequence ID" value="HIU20654.1"/>
    <property type="molecule type" value="Genomic_DNA"/>
</dbReference>
<organism evidence="3 4">
    <name type="scientific">Candidatus Limadaptatus stercorigallinarum</name>
    <dbReference type="NCBI Taxonomy" id="2840845"/>
    <lineage>
        <taxon>Bacteria</taxon>
        <taxon>Bacillati</taxon>
        <taxon>Bacillota</taxon>
        <taxon>Clostridia</taxon>
        <taxon>Eubacteriales</taxon>
        <taxon>Candidatus Limadaptatus</taxon>
    </lineage>
</organism>
<gene>
    <name evidence="3" type="ORF">IAD51_00210</name>
</gene>
<dbReference type="Gene3D" id="3.40.50.1820">
    <property type="entry name" value="alpha/beta hydrolase"/>
    <property type="match status" value="1"/>
</dbReference>
<comment type="caution">
    <text evidence="3">The sequence shown here is derived from an EMBL/GenBank/DDBJ whole genome shotgun (WGS) entry which is preliminary data.</text>
</comment>